<dbReference type="PROSITE" id="PS50889">
    <property type="entry name" value="S4"/>
    <property type="match status" value="1"/>
</dbReference>
<feature type="compositionally biased region" description="Low complexity" evidence="2">
    <location>
        <begin position="1"/>
        <end position="18"/>
    </location>
</feature>
<dbReference type="eggNOG" id="COG1188">
    <property type="taxonomic scope" value="Bacteria"/>
</dbReference>
<feature type="region of interest" description="Disordered" evidence="2">
    <location>
        <begin position="1"/>
        <end position="28"/>
    </location>
</feature>
<dbReference type="HOGENOM" id="CLU_101003_2_0_11"/>
<dbReference type="STRING" id="883077.HMPREF9241_00075"/>
<comment type="caution">
    <text evidence="4">The sequence shown here is derived from an EMBL/GenBank/DDBJ whole genome shotgun (WGS) entry which is preliminary data.</text>
</comment>
<accession>K0Z7N6</accession>
<feature type="region of interest" description="Disordered" evidence="2">
    <location>
        <begin position="127"/>
        <end position="154"/>
    </location>
</feature>
<keyword evidence="5" id="KW-1185">Reference proteome</keyword>
<dbReference type="AlphaFoldDB" id="K0Z7N6"/>
<dbReference type="Pfam" id="PF01479">
    <property type="entry name" value="S4"/>
    <property type="match status" value="1"/>
</dbReference>
<reference evidence="4 5" key="1">
    <citation type="submission" date="2012-07" db="EMBL/GenBank/DDBJ databases">
        <title>The Genome Sequence of Actinomyces turicensis ACS-279-V-COL4.</title>
        <authorList>
            <consortium name="The Broad Institute Genome Sequencing Platform"/>
            <person name="Earl A."/>
            <person name="Ward D."/>
            <person name="Feldgarden M."/>
            <person name="Gevers D."/>
            <person name="Saerens B."/>
            <person name="Vaneechoutte M."/>
            <person name="Walker B."/>
            <person name="Young S.K."/>
            <person name="Zeng Q."/>
            <person name="Gargeya S."/>
            <person name="Fitzgerald M."/>
            <person name="Haas B."/>
            <person name="Abouelleil A."/>
            <person name="Alvarado L."/>
            <person name="Arachchi H.M."/>
            <person name="Berlin A."/>
            <person name="Chapman S.B."/>
            <person name="Goldberg J."/>
            <person name="Griggs A."/>
            <person name="Gujja S."/>
            <person name="Hansen M."/>
            <person name="Howarth C."/>
            <person name="Imamovic A."/>
            <person name="Larimer J."/>
            <person name="McCowen C."/>
            <person name="Montmayeur A."/>
            <person name="Murphy C."/>
            <person name="Neiman D."/>
            <person name="Pearson M."/>
            <person name="Priest M."/>
            <person name="Roberts A."/>
            <person name="Saif S."/>
            <person name="Shea T."/>
            <person name="Sisk P."/>
            <person name="Sykes S."/>
            <person name="Wortman J."/>
            <person name="Nusbaum C."/>
            <person name="Birren B."/>
        </authorList>
    </citation>
    <scope>NUCLEOTIDE SEQUENCE [LARGE SCALE GENOMIC DNA]</scope>
    <source>
        <strain evidence="4 5">ACS-279-V-Col4</strain>
    </source>
</reference>
<organism evidence="4 5">
    <name type="scientific">Schaalia turicensis ACS-279-V-Col4</name>
    <dbReference type="NCBI Taxonomy" id="883077"/>
    <lineage>
        <taxon>Bacteria</taxon>
        <taxon>Bacillati</taxon>
        <taxon>Actinomycetota</taxon>
        <taxon>Actinomycetes</taxon>
        <taxon>Actinomycetales</taxon>
        <taxon>Actinomycetaceae</taxon>
        <taxon>Schaalia</taxon>
    </lineage>
</organism>
<gene>
    <name evidence="4" type="ORF">HMPREF9241_00075</name>
</gene>
<feature type="domain" description="RNA-binding S4" evidence="3">
    <location>
        <begin position="35"/>
        <end position="100"/>
    </location>
</feature>
<protein>
    <recommendedName>
        <fullName evidence="3">RNA-binding S4 domain-containing protein</fullName>
    </recommendedName>
</protein>
<dbReference type="RefSeq" id="WP_006680282.1">
    <property type="nucleotide sequence ID" value="NZ_JH815208.1"/>
</dbReference>
<proteinExistence type="predicted"/>
<dbReference type="Proteomes" id="UP000003994">
    <property type="component" value="Unassembled WGS sequence"/>
</dbReference>
<dbReference type="Gene3D" id="3.10.290.10">
    <property type="entry name" value="RNA-binding S4 domain"/>
    <property type="match status" value="1"/>
</dbReference>
<feature type="compositionally biased region" description="Basic and acidic residues" evidence="2">
    <location>
        <begin position="139"/>
        <end position="154"/>
    </location>
</feature>
<dbReference type="EMBL" id="AGWQ01000002">
    <property type="protein sequence ID" value="EJZ88214.1"/>
    <property type="molecule type" value="Genomic_DNA"/>
</dbReference>
<dbReference type="SMART" id="SM00363">
    <property type="entry name" value="S4"/>
    <property type="match status" value="1"/>
</dbReference>
<evidence type="ECO:0000313" key="4">
    <source>
        <dbReference type="EMBL" id="EJZ88214.1"/>
    </source>
</evidence>
<keyword evidence="1" id="KW-0694">RNA-binding</keyword>
<evidence type="ECO:0000259" key="3">
    <source>
        <dbReference type="SMART" id="SM00363"/>
    </source>
</evidence>
<dbReference type="InterPro" id="IPR002942">
    <property type="entry name" value="S4_RNA-bd"/>
</dbReference>
<evidence type="ECO:0000313" key="5">
    <source>
        <dbReference type="Proteomes" id="UP000003994"/>
    </source>
</evidence>
<evidence type="ECO:0000256" key="2">
    <source>
        <dbReference type="SAM" id="MobiDB-lite"/>
    </source>
</evidence>
<name>K0Z7N6_9ACTO</name>
<dbReference type="GO" id="GO:0003723">
    <property type="term" value="F:RNA binding"/>
    <property type="evidence" value="ECO:0007669"/>
    <property type="project" value="UniProtKB-KW"/>
</dbReference>
<dbReference type="PATRIC" id="fig|883077.3.peg.72"/>
<evidence type="ECO:0000256" key="1">
    <source>
        <dbReference type="PROSITE-ProRule" id="PRU00182"/>
    </source>
</evidence>
<feature type="region of interest" description="Disordered" evidence="2">
    <location>
        <begin position="54"/>
        <end position="73"/>
    </location>
</feature>
<dbReference type="CDD" id="cd00165">
    <property type="entry name" value="S4"/>
    <property type="match status" value="1"/>
</dbReference>
<sequence>MTSTPGTSGESPSTSTTEQKAVEIPRGALAPGDSVRVDTWLWAIRKVKSRSQATSAARAGHVKVNGDSAKAAQKVKVGDEVRLRVDGFDQILTVTKLLVKRVGAPQARVCYEDLTPPRPRLFIPVAQRERGTGRPSKKERRELDRLRGRDSHEHARLDHHLSDFDWD</sequence>
<dbReference type="InterPro" id="IPR036986">
    <property type="entry name" value="S4_RNA-bd_sf"/>
</dbReference>
<dbReference type="SUPFAM" id="SSF55174">
    <property type="entry name" value="Alpha-L RNA-binding motif"/>
    <property type="match status" value="1"/>
</dbReference>